<name>A0ABP8HRR2_9BACT</name>
<gene>
    <name evidence="2" type="ORF">GCM10023184_43610</name>
</gene>
<keyword evidence="1" id="KW-0732">Signal</keyword>
<dbReference type="InterPro" id="IPR058087">
    <property type="entry name" value="XAC2610_dom"/>
</dbReference>
<feature type="signal peptide" evidence="1">
    <location>
        <begin position="1"/>
        <end position="23"/>
    </location>
</feature>
<reference evidence="3" key="1">
    <citation type="journal article" date="2019" name="Int. J. Syst. Evol. Microbiol.">
        <title>The Global Catalogue of Microorganisms (GCM) 10K type strain sequencing project: providing services to taxonomists for standard genome sequencing and annotation.</title>
        <authorList>
            <consortium name="The Broad Institute Genomics Platform"/>
            <consortium name="The Broad Institute Genome Sequencing Center for Infectious Disease"/>
            <person name="Wu L."/>
            <person name="Ma J."/>
        </authorList>
    </citation>
    <scope>NUCLEOTIDE SEQUENCE [LARGE SCALE GENOMIC DNA]</scope>
    <source>
        <strain evidence="3">JCM 17919</strain>
    </source>
</reference>
<evidence type="ECO:0000313" key="2">
    <source>
        <dbReference type="EMBL" id="GAA4343331.1"/>
    </source>
</evidence>
<evidence type="ECO:0008006" key="4">
    <source>
        <dbReference type="Google" id="ProtNLM"/>
    </source>
</evidence>
<dbReference type="NCBIfam" id="NF047539">
    <property type="entry name" value="XAC2610_fam"/>
    <property type="match status" value="1"/>
</dbReference>
<organism evidence="2 3">
    <name type="scientific">Flaviaesturariibacter amylovorans</name>
    <dbReference type="NCBI Taxonomy" id="1084520"/>
    <lineage>
        <taxon>Bacteria</taxon>
        <taxon>Pseudomonadati</taxon>
        <taxon>Bacteroidota</taxon>
        <taxon>Chitinophagia</taxon>
        <taxon>Chitinophagales</taxon>
        <taxon>Chitinophagaceae</taxon>
        <taxon>Flaviaestuariibacter</taxon>
    </lineage>
</organism>
<accession>A0ABP8HRR2</accession>
<dbReference type="PROSITE" id="PS51257">
    <property type="entry name" value="PROKAR_LIPOPROTEIN"/>
    <property type="match status" value="1"/>
</dbReference>
<dbReference type="EMBL" id="BAABGY010000016">
    <property type="protein sequence ID" value="GAA4343331.1"/>
    <property type="molecule type" value="Genomic_DNA"/>
</dbReference>
<evidence type="ECO:0000313" key="3">
    <source>
        <dbReference type="Proteomes" id="UP001501725"/>
    </source>
</evidence>
<protein>
    <recommendedName>
        <fullName evidence="4">VCBS repeat-containing protein</fullName>
    </recommendedName>
</protein>
<dbReference type="Proteomes" id="UP001501725">
    <property type="component" value="Unassembled WGS sequence"/>
</dbReference>
<feature type="chain" id="PRO_5046142627" description="VCBS repeat-containing protein" evidence="1">
    <location>
        <begin position="24"/>
        <end position="229"/>
    </location>
</feature>
<comment type="caution">
    <text evidence="2">The sequence shown here is derived from an EMBL/GenBank/DDBJ whole genome shotgun (WGS) entry which is preliminary data.</text>
</comment>
<dbReference type="RefSeq" id="WP_345258096.1">
    <property type="nucleotide sequence ID" value="NZ_BAABGY010000016.1"/>
</dbReference>
<evidence type="ECO:0000256" key="1">
    <source>
        <dbReference type="SAM" id="SignalP"/>
    </source>
</evidence>
<keyword evidence="3" id="KW-1185">Reference proteome</keyword>
<proteinExistence type="predicted"/>
<sequence>MKTLRLPTLVPVLFSGFALLLLASCQEAAKRPSVSQRHPDGAVRFAAYSEGPVRTGKLRVALNGDVWEGELTYRGESLESLHVKRCTHPTLKRIFKQKEEEHFQLPLLPGTDTVRQLDLTERWVTHDFSEGGRIVTQDINFDGHTDLLLFNAQESGASNQQYDLWVYDASKKDYCCWNLPERTGLGLWEVDRKRRRLTLGYAQPDGAQVMAVYKVLHDTTVQLVKRDSL</sequence>